<protein>
    <recommendedName>
        <fullName evidence="1">Helicase ATP-binding domain-containing protein</fullName>
    </recommendedName>
</protein>
<evidence type="ECO:0000313" key="3">
    <source>
        <dbReference type="Proteomes" id="UP000319213"/>
    </source>
</evidence>
<dbReference type="AlphaFoldDB" id="A0A543IZB7"/>
<dbReference type="EMBL" id="VFPQ01000001">
    <property type="protein sequence ID" value="TQM75924.1"/>
    <property type="molecule type" value="Genomic_DNA"/>
</dbReference>
<dbReference type="OrthoDB" id="4544822at2"/>
<reference evidence="2 3" key="1">
    <citation type="submission" date="2019-06" db="EMBL/GenBank/DDBJ databases">
        <title>Sequencing the genomes of 1000 actinobacteria strains.</title>
        <authorList>
            <person name="Klenk H.-P."/>
        </authorList>
    </citation>
    <scope>NUCLEOTIDE SEQUENCE [LARGE SCALE GENOMIC DNA]</scope>
    <source>
        <strain evidence="2 3">DSM 43186</strain>
    </source>
</reference>
<accession>A0A543IZB7</accession>
<proteinExistence type="predicted"/>
<evidence type="ECO:0000313" key="2">
    <source>
        <dbReference type="EMBL" id="TQM75924.1"/>
    </source>
</evidence>
<evidence type="ECO:0000259" key="1">
    <source>
        <dbReference type="PROSITE" id="PS51192"/>
    </source>
</evidence>
<dbReference type="InterPro" id="IPR014001">
    <property type="entry name" value="Helicase_ATP-bd"/>
</dbReference>
<name>A0A543IZB7_9ACTN</name>
<organism evidence="2 3">
    <name type="scientific">Thermopolyspora flexuosa</name>
    <dbReference type="NCBI Taxonomy" id="103836"/>
    <lineage>
        <taxon>Bacteria</taxon>
        <taxon>Bacillati</taxon>
        <taxon>Actinomycetota</taxon>
        <taxon>Actinomycetes</taxon>
        <taxon>Streptosporangiales</taxon>
        <taxon>Streptosporangiaceae</taxon>
        <taxon>Thermopolyspora</taxon>
    </lineage>
</organism>
<comment type="caution">
    <text evidence="2">The sequence shown here is derived from an EMBL/GenBank/DDBJ whole genome shotgun (WGS) entry which is preliminary data.</text>
</comment>
<dbReference type="RefSeq" id="WP_142259866.1">
    <property type="nucleotide sequence ID" value="NZ_BMPV01000001.1"/>
</dbReference>
<dbReference type="PROSITE" id="PS51192">
    <property type="entry name" value="HELICASE_ATP_BIND_1"/>
    <property type="match status" value="1"/>
</dbReference>
<dbReference type="InterPro" id="IPR027417">
    <property type="entry name" value="P-loop_NTPase"/>
</dbReference>
<keyword evidence="3" id="KW-1185">Reference proteome</keyword>
<dbReference type="Proteomes" id="UP000319213">
    <property type="component" value="Unassembled WGS sequence"/>
</dbReference>
<sequence>MSTRPQVISCAFALAEAFFGVCDIDHAQLLLTGRIDAWPEYWDLGEEDRARVCALLRHRGDDLASLEVFAKAVSELGGTTKLNGYRVDGDHVLPIHGVDPRLHADRLLKELNKQHKPHTLPVAEPGRYYTTLRTTPDRTESLIDLTGMTAPHRDPVTLRTALAVSQVELSADELGKMAARIDEARGDTHRQARLKALFEHLPRSLTIRAGGVIQSLIAPTGYGKSVLMEVTGTLAVEKGVPTALVVPTRVAALSLAKRIEENLALLGINGICTPLVSPKDAMADAERLAAIGDAFGDWAYERLAYGCALPAATESDVAVDTWVPGHEPCRDLRLRHRHGRRHACPWRDGCGKFRLMREAVRADVIVTAHATFFNGRMHIPIRTEAGVSDRMAVEELVMRRCQLIIIDEVDQFQRAVIGTSAKQLELAKGRSITALHRLDEEFRAIFGSVSPESDAEVRAILSELRLLSEQYIANLAKSWMAPAFSDRRHRTARGHRTDRWLVPRRHDAWLTARLLGLPEKSEEGRDVERDEVEALHVLFDAPDAREVAPLPLANLTTEQAEGTRKQITRVLREISGGCRNATLPVYKQELNELLSQVVPDDTVRGLVVDRLIRRAHLEPLRRKLSELFYHTPHLGAMGADAAETIADALGGFKRWEAMPASPLGRLFFAFKERFDAEKPSEAALSVAAFGGDPHGYVRYLGELTARGHAGVPRSVLGLSATSHFPRAPHHHVFGEPTWIVPDTDDRGVTIHDARVFADDAAIRISGVQGRQRELKLFDLGEHLYRLKLAHHLGELARRRNERGTPGRDRILVATTSYTSVLPLAQGMVRGGAEEKRLCLLAREEEKPELDRGGWHVLASDQVERFPATGADILIAPLAVVERGANILDGEISALGAIYVVVRPVPLIDEPAELLAHISHRLWRETWQGATPPRRLDERMKAAGKHFDDIVRSAQYFRSLPEWVRLGIVAEIIVSLIQLVGRARRGGTPGELYLVDDAFFDNRGQSDLPRLILQLRDKWDSAGQLERLRELYGPTLESFFIFATRMSRVMSGDDDHDDH</sequence>
<dbReference type="SUPFAM" id="SSF52540">
    <property type="entry name" value="P-loop containing nucleoside triphosphate hydrolases"/>
    <property type="match status" value="1"/>
</dbReference>
<feature type="domain" description="Helicase ATP-binding" evidence="1">
    <location>
        <begin position="205"/>
        <end position="441"/>
    </location>
</feature>
<gene>
    <name evidence="2" type="ORF">FHX40_2647</name>
</gene>